<evidence type="ECO:0000256" key="1">
    <source>
        <dbReference type="SAM" id="MobiDB-lite"/>
    </source>
</evidence>
<name>X6MWT9_RETFI</name>
<dbReference type="EMBL" id="ASPP01014873">
    <property type="protein sequence ID" value="ETO18463.1"/>
    <property type="molecule type" value="Genomic_DNA"/>
</dbReference>
<gene>
    <name evidence="2" type="ORF">RFI_18802</name>
</gene>
<sequence>MPTEPKVTLEGGIPEDAVIRMTIGETEEGVVEVEQTDQGHPQDSQVLEQQGQRKDTNPLQQGDSQLNELLKNVVELNRVLEGDLMEEIEQVNVTQGCSYFTFLLLARSYVDIQYDQCMFLENNSTVNILKENRLFVFFFLLLFSANLKKKQKISKVNYGSKKNKVNPSKQKKAQLQKKKCHWPNNGGGNNKKITSRANPKI</sequence>
<dbReference type="Proteomes" id="UP000023152">
    <property type="component" value="Unassembled WGS sequence"/>
</dbReference>
<keyword evidence="3" id="KW-1185">Reference proteome</keyword>
<feature type="region of interest" description="Disordered" evidence="1">
    <location>
        <begin position="33"/>
        <end position="62"/>
    </location>
</feature>
<evidence type="ECO:0000313" key="3">
    <source>
        <dbReference type="Proteomes" id="UP000023152"/>
    </source>
</evidence>
<proteinExistence type="predicted"/>
<accession>X6MWT9</accession>
<evidence type="ECO:0000313" key="2">
    <source>
        <dbReference type="EMBL" id="ETO18463.1"/>
    </source>
</evidence>
<comment type="caution">
    <text evidence="2">The sequence shown here is derived from an EMBL/GenBank/DDBJ whole genome shotgun (WGS) entry which is preliminary data.</text>
</comment>
<feature type="compositionally biased region" description="Basic residues" evidence="1">
    <location>
        <begin position="161"/>
        <end position="181"/>
    </location>
</feature>
<protein>
    <submittedName>
        <fullName evidence="2">Uncharacterized protein</fullName>
    </submittedName>
</protein>
<feature type="compositionally biased region" description="Polar residues" evidence="1">
    <location>
        <begin position="191"/>
        <end position="201"/>
    </location>
</feature>
<dbReference type="AlphaFoldDB" id="X6MWT9"/>
<organism evidence="2 3">
    <name type="scientific">Reticulomyxa filosa</name>
    <dbReference type="NCBI Taxonomy" id="46433"/>
    <lineage>
        <taxon>Eukaryota</taxon>
        <taxon>Sar</taxon>
        <taxon>Rhizaria</taxon>
        <taxon>Retaria</taxon>
        <taxon>Foraminifera</taxon>
        <taxon>Monothalamids</taxon>
        <taxon>Reticulomyxidae</taxon>
        <taxon>Reticulomyxa</taxon>
    </lineage>
</organism>
<feature type="compositionally biased region" description="Polar residues" evidence="1">
    <location>
        <begin position="41"/>
        <end position="50"/>
    </location>
</feature>
<reference evidence="2 3" key="1">
    <citation type="journal article" date="2013" name="Curr. Biol.">
        <title>The Genome of the Foraminiferan Reticulomyxa filosa.</title>
        <authorList>
            <person name="Glockner G."/>
            <person name="Hulsmann N."/>
            <person name="Schleicher M."/>
            <person name="Noegel A.A."/>
            <person name="Eichinger L."/>
            <person name="Gallinger C."/>
            <person name="Pawlowski J."/>
            <person name="Sierra R."/>
            <person name="Euteneuer U."/>
            <person name="Pillet L."/>
            <person name="Moustafa A."/>
            <person name="Platzer M."/>
            <person name="Groth M."/>
            <person name="Szafranski K."/>
            <person name="Schliwa M."/>
        </authorList>
    </citation>
    <scope>NUCLEOTIDE SEQUENCE [LARGE SCALE GENOMIC DNA]</scope>
</reference>
<feature type="region of interest" description="Disordered" evidence="1">
    <location>
        <begin position="158"/>
        <end position="201"/>
    </location>
</feature>